<dbReference type="EMBL" id="BGPR01012976">
    <property type="protein sequence ID" value="GBN58656.1"/>
    <property type="molecule type" value="Genomic_DNA"/>
</dbReference>
<evidence type="ECO:0000313" key="2">
    <source>
        <dbReference type="EMBL" id="GBN58656.1"/>
    </source>
</evidence>
<gene>
    <name evidence="2" type="ORF">AVEN_243514_1</name>
</gene>
<protein>
    <submittedName>
        <fullName evidence="2">Uncharacterized protein</fullName>
    </submittedName>
</protein>
<dbReference type="Proteomes" id="UP000499080">
    <property type="component" value="Unassembled WGS sequence"/>
</dbReference>
<organism evidence="2 3">
    <name type="scientific">Araneus ventricosus</name>
    <name type="common">Orbweaver spider</name>
    <name type="synonym">Epeira ventricosa</name>
    <dbReference type="NCBI Taxonomy" id="182803"/>
    <lineage>
        <taxon>Eukaryota</taxon>
        <taxon>Metazoa</taxon>
        <taxon>Ecdysozoa</taxon>
        <taxon>Arthropoda</taxon>
        <taxon>Chelicerata</taxon>
        <taxon>Arachnida</taxon>
        <taxon>Araneae</taxon>
        <taxon>Araneomorphae</taxon>
        <taxon>Entelegynae</taxon>
        <taxon>Araneoidea</taxon>
        <taxon>Araneidae</taxon>
        <taxon>Araneus</taxon>
    </lineage>
</organism>
<proteinExistence type="predicted"/>
<feature type="compositionally biased region" description="Polar residues" evidence="1">
    <location>
        <begin position="164"/>
        <end position="176"/>
    </location>
</feature>
<feature type="compositionally biased region" description="Basic and acidic residues" evidence="1">
    <location>
        <begin position="181"/>
        <end position="190"/>
    </location>
</feature>
<evidence type="ECO:0000313" key="3">
    <source>
        <dbReference type="Proteomes" id="UP000499080"/>
    </source>
</evidence>
<keyword evidence="3" id="KW-1185">Reference proteome</keyword>
<evidence type="ECO:0000256" key="1">
    <source>
        <dbReference type="SAM" id="MobiDB-lite"/>
    </source>
</evidence>
<feature type="region of interest" description="Disordered" evidence="1">
    <location>
        <begin position="143"/>
        <end position="195"/>
    </location>
</feature>
<dbReference type="AlphaFoldDB" id="A0A4Y2Q8N6"/>
<accession>A0A4Y2Q8N6</accession>
<name>A0A4Y2Q8N6_ARAVE</name>
<reference evidence="2 3" key="1">
    <citation type="journal article" date="2019" name="Sci. Rep.">
        <title>Orb-weaving spider Araneus ventricosus genome elucidates the spidroin gene catalogue.</title>
        <authorList>
            <person name="Kono N."/>
            <person name="Nakamura H."/>
            <person name="Ohtoshi R."/>
            <person name="Moran D.A.P."/>
            <person name="Shinohara A."/>
            <person name="Yoshida Y."/>
            <person name="Fujiwara M."/>
            <person name="Mori M."/>
            <person name="Tomita M."/>
            <person name="Arakawa K."/>
        </authorList>
    </citation>
    <scope>NUCLEOTIDE SEQUENCE [LARGE SCALE GENOMIC DNA]</scope>
</reference>
<comment type="caution">
    <text evidence="2">The sequence shown here is derived from an EMBL/GenBank/DDBJ whole genome shotgun (WGS) entry which is preliminary data.</text>
</comment>
<sequence length="316" mass="34209">MLRSVCALCWIVCDSVNRSNCSNLKAISLLEPPAPSCTNSVLLSPPRPVNTPLASVSKNCFVSIKDILLSPSPNSSRTRQQLRERQIAKLVFSSPNRVAVSSDFRVNSLPPVLPNTTPSAIASSLSSEPEVPIDLSPRSLRGEKYVVPSPSGINSSRVDDMPINLSSAKNGDNSVPMSDPESLKPSEHSSKSCSSNSELDLKIAKYASELVSYGSPHMPFSLHPPVNVLNETTVSFIRQLEVTESTFSLSVDNVLKKNDRTQKGPSSSVLKTGNGVYDLKCPVCLSAFQTSLQFMLHECQEKVNVENSSVTNLSLF</sequence>